<reference evidence="1" key="1">
    <citation type="submission" date="2022-06" db="EMBL/GenBank/DDBJ databases">
        <title>Phylogenomic reconstructions and comparative analyses of Kickxellomycotina fungi.</title>
        <authorList>
            <person name="Reynolds N.K."/>
            <person name="Stajich J.E."/>
            <person name="Barry K."/>
            <person name="Grigoriev I.V."/>
            <person name="Crous P."/>
            <person name="Smith M.E."/>
        </authorList>
    </citation>
    <scope>NUCLEOTIDE SEQUENCE</scope>
    <source>
        <strain evidence="1">RSA 2271</strain>
    </source>
</reference>
<name>A0ACC1HUV4_9FUNG</name>
<dbReference type="EMBL" id="JAMZIH010002105">
    <property type="protein sequence ID" value="KAJ1677664.1"/>
    <property type="molecule type" value="Genomic_DNA"/>
</dbReference>
<protein>
    <submittedName>
        <fullName evidence="1">Uncharacterized protein</fullName>
    </submittedName>
</protein>
<proteinExistence type="predicted"/>
<organism evidence="1 2">
    <name type="scientific">Spiromyces aspiralis</name>
    <dbReference type="NCBI Taxonomy" id="68401"/>
    <lineage>
        <taxon>Eukaryota</taxon>
        <taxon>Fungi</taxon>
        <taxon>Fungi incertae sedis</taxon>
        <taxon>Zoopagomycota</taxon>
        <taxon>Kickxellomycotina</taxon>
        <taxon>Kickxellomycetes</taxon>
        <taxon>Kickxellales</taxon>
        <taxon>Kickxellaceae</taxon>
        <taxon>Spiromyces</taxon>
    </lineage>
</organism>
<evidence type="ECO:0000313" key="2">
    <source>
        <dbReference type="Proteomes" id="UP001145114"/>
    </source>
</evidence>
<comment type="caution">
    <text evidence="1">The sequence shown here is derived from an EMBL/GenBank/DDBJ whole genome shotgun (WGS) entry which is preliminary data.</text>
</comment>
<dbReference type="Proteomes" id="UP001145114">
    <property type="component" value="Unassembled WGS sequence"/>
</dbReference>
<evidence type="ECO:0000313" key="1">
    <source>
        <dbReference type="EMBL" id="KAJ1677664.1"/>
    </source>
</evidence>
<sequence>MKRPASLTIPNGYERDVSIFDKSVKKERRGIEIPLLKLGVVLTVLYWVLVSITFGAVYKQDVYTHRAKFAVVDMDKSTQSAALKQLILAFGYNGTNPMMPTFLDKSDDEQWATDNGVATQLKKNKAWAAWTIAPGFGSNLTAALANGTDYNPATTGILYMSDTHSYYPLTRIQATASQINAAIVAQYQTLVLRTFRQTAGGDAEAFVRANPRAMITPYQPVTRDITFFLYPISNYVMSLAISMNL</sequence>
<keyword evidence="2" id="KW-1185">Reference proteome</keyword>
<feature type="non-terminal residue" evidence="1">
    <location>
        <position position="245"/>
    </location>
</feature>
<gene>
    <name evidence="1" type="ORF">EV182_005691</name>
</gene>
<accession>A0ACC1HUV4</accession>